<evidence type="ECO:0000313" key="18">
    <source>
        <dbReference type="Proteomes" id="UP000005408"/>
    </source>
</evidence>
<dbReference type="GO" id="GO:0004504">
    <property type="term" value="F:peptidylglycine monooxygenase activity"/>
    <property type="evidence" value="ECO:0007669"/>
    <property type="project" value="UniProtKB-EC"/>
</dbReference>
<comment type="catalytic activity">
    <reaction evidence="12">
        <text>a [peptide]-C-terminal glycine + 2 L-ascorbate + O2 = a [peptide]-C-terminal (2S)-2-hydroxyglycine + 2 monodehydro-L-ascorbate radical + H2O</text>
        <dbReference type="Rhea" id="RHEA:21452"/>
        <dbReference type="Rhea" id="RHEA-COMP:13486"/>
        <dbReference type="Rhea" id="RHEA-COMP:15321"/>
        <dbReference type="ChEBI" id="CHEBI:15377"/>
        <dbReference type="ChEBI" id="CHEBI:15379"/>
        <dbReference type="ChEBI" id="CHEBI:38290"/>
        <dbReference type="ChEBI" id="CHEBI:59513"/>
        <dbReference type="ChEBI" id="CHEBI:137000"/>
        <dbReference type="ChEBI" id="CHEBI:142768"/>
        <dbReference type="EC" id="1.14.17.3"/>
    </reaction>
</comment>
<protein>
    <recommendedName>
        <fullName evidence="3">peptidylglycine monooxygenase</fullName>
        <ecNumber evidence="3">1.14.17.3</ecNumber>
    </recommendedName>
</protein>
<evidence type="ECO:0000256" key="9">
    <source>
        <dbReference type="ARBA" id="ARBA00023033"/>
    </source>
</evidence>
<evidence type="ECO:0000256" key="2">
    <source>
        <dbReference type="ARBA" id="ARBA00010676"/>
    </source>
</evidence>
<evidence type="ECO:0000256" key="11">
    <source>
        <dbReference type="ARBA" id="ARBA00023180"/>
    </source>
</evidence>
<evidence type="ECO:0000313" key="17">
    <source>
        <dbReference type="EnsemblMetazoa" id="G11836.9:cds"/>
    </source>
</evidence>
<dbReference type="InterPro" id="IPR024548">
    <property type="entry name" value="Cu2_monoox_C"/>
</dbReference>
<feature type="disulfide bond" evidence="14">
    <location>
        <begin position="262"/>
        <end position="370"/>
    </location>
</feature>
<evidence type="ECO:0000259" key="16">
    <source>
        <dbReference type="Pfam" id="PF03712"/>
    </source>
</evidence>
<keyword evidence="7" id="KW-0560">Oxidoreductase</keyword>
<keyword evidence="6" id="KW-0732">Signal</keyword>
<feature type="binding site" evidence="13">
    <location>
        <position position="131"/>
    </location>
    <ligand>
        <name>Cu(2+)</name>
        <dbReference type="ChEBI" id="CHEBI:29036"/>
        <label>1</label>
        <note>catalytic</note>
    </ligand>
</feature>
<evidence type="ECO:0000256" key="10">
    <source>
        <dbReference type="ARBA" id="ARBA00023157"/>
    </source>
</evidence>
<evidence type="ECO:0000256" key="1">
    <source>
        <dbReference type="ARBA" id="ARBA00004613"/>
    </source>
</evidence>
<dbReference type="InterPro" id="IPR000720">
    <property type="entry name" value="PHM/PAL"/>
</dbReference>
<comment type="similarity">
    <text evidence="2">Belongs to the copper type II ascorbate-dependent monooxygenase family.</text>
</comment>
<feature type="domain" description="Copper type II ascorbate-dependent monooxygenase C-terminal" evidence="16">
    <location>
        <begin position="238"/>
        <end position="382"/>
    </location>
</feature>
<dbReference type="FunFam" id="2.60.120.310:FF:000005">
    <property type="entry name" value="Peptidylglycine alpha-hydroxylating monooxygenase"/>
    <property type="match status" value="1"/>
</dbReference>
<keyword evidence="9" id="KW-0503">Monooxygenase</keyword>
<feature type="binding site" evidence="13">
    <location>
        <position position="280"/>
    </location>
    <ligand>
        <name>Cu(2+)</name>
        <dbReference type="ChEBI" id="CHEBI:29036"/>
        <label>1</label>
        <note>catalytic</note>
    </ligand>
</feature>
<comment type="cofactor">
    <cofactor evidence="13">
        <name>Cu(2+)</name>
        <dbReference type="ChEBI" id="CHEBI:29036"/>
    </cofactor>
    <text evidence="13">Binds 2 Cu(2+) ions per subunit.</text>
</comment>
<evidence type="ECO:0000256" key="7">
    <source>
        <dbReference type="ARBA" id="ARBA00023002"/>
    </source>
</evidence>
<dbReference type="PANTHER" id="PTHR10680:SF14">
    <property type="entry name" value="PEPTIDYL-GLYCINE ALPHA-AMIDATING MONOOXYGENASE"/>
    <property type="match status" value="1"/>
</dbReference>
<dbReference type="Gene3D" id="2.60.120.230">
    <property type="match status" value="1"/>
</dbReference>
<proteinExistence type="inferred from homology"/>
<feature type="binding site" evidence="13">
    <location>
        <position position="132"/>
    </location>
    <ligand>
        <name>Cu(2+)</name>
        <dbReference type="ChEBI" id="CHEBI:29036"/>
        <label>1</label>
        <note>catalytic</note>
    </ligand>
</feature>
<feature type="disulfide bond" evidence="14">
    <location>
        <begin position="105"/>
        <end position="150"/>
    </location>
</feature>
<dbReference type="EC" id="1.14.17.3" evidence="3"/>
<dbReference type="Proteomes" id="UP000005408">
    <property type="component" value="Unassembled WGS sequence"/>
</dbReference>
<dbReference type="Pfam" id="PF03712">
    <property type="entry name" value="Cu2_monoox_C"/>
    <property type="match status" value="1"/>
</dbReference>
<evidence type="ECO:0000256" key="13">
    <source>
        <dbReference type="PIRSR" id="PIRSR600720-2"/>
    </source>
</evidence>
<dbReference type="InterPro" id="IPR000323">
    <property type="entry name" value="Cu2_ascorb_mOase_N"/>
</dbReference>
<feature type="domain" description="Copper type II ascorbate-dependent monooxygenase N-terminal" evidence="15">
    <location>
        <begin position="90"/>
        <end position="213"/>
    </location>
</feature>
<dbReference type="EnsemblMetazoa" id="G11836.9">
    <property type="protein sequence ID" value="G11836.9:cds"/>
    <property type="gene ID" value="G11836"/>
</dbReference>
<evidence type="ECO:0000256" key="6">
    <source>
        <dbReference type="ARBA" id="ARBA00022729"/>
    </source>
</evidence>
<evidence type="ECO:0000256" key="4">
    <source>
        <dbReference type="ARBA" id="ARBA00022525"/>
    </source>
</evidence>
<dbReference type="PANTHER" id="PTHR10680">
    <property type="entry name" value="PEPTIDYL-GLYCINE ALPHA-AMIDATING MONOOXYGENASE"/>
    <property type="match status" value="1"/>
</dbReference>
<evidence type="ECO:0000256" key="5">
    <source>
        <dbReference type="ARBA" id="ARBA00022723"/>
    </source>
</evidence>
<keyword evidence="8 13" id="KW-0186">Copper</keyword>
<evidence type="ECO:0000256" key="12">
    <source>
        <dbReference type="ARBA" id="ARBA00048431"/>
    </source>
</evidence>
<dbReference type="GO" id="GO:0016020">
    <property type="term" value="C:membrane"/>
    <property type="evidence" value="ECO:0007669"/>
    <property type="project" value="InterPro"/>
</dbReference>
<dbReference type="Gene3D" id="2.60.120.310">
    <property type="entry name" value="Copper type II, ascorbate-dependent monooxygenase, N-terminal domain"/>
    <property type="match status" value="1"/>
</dbReference>
<dbReference type="Pfam" id="PF01082">
    <property type="entry name" value="Cu2_monooxygen"/>
    <property type="match status" value="1"/>
</dbReference>
<keyword evidence="18" id="KW-1185">Reference proteome</keyword>
<keyword evidence="11" id="KW-0325">Glycoprotein</keyword>
<sequence length="454" mass="50689">MDDVVSVRSLIKAMNDESRETIGNPSINLTQCKQAWPRALSVRPTFTSRQDCDKMGRMATRAMIKLTLCVGIILTVRGAPQRRDTLKIPLKMPQVSPKVKDTYLCHAIETSQKKPTYITGFEPDANKDIAHHILIYGCTTPGSRDSVWNCGEMAHTTDEYSTAGVCGSGSQIVYAWAMDAPSLTLPKDVGFKVGGDSDIKYLVLQVHYKNVDNFLPPKNEKDSSGVTLLTTSTPMPRSAGVYLLGTGGSIPPKSVEYMETACELREDIVMHPFAFRTHAHTHGEVTAGYRIRDGKWTEIGRMSPHKPQMFYNVTSPGIEVRQGDILAARCTMKNDESRTIQIGATQNDEMCNFYIMYFVDGTRTAVNHNCFTAGPPYYYWDNSPLKHKMNLKDAPQTASLIPDKNVYLKISSPSHPGISQKDVTLDENLQDRRLARLLDYLNNAYGDPDYYPPL</sequence>
<keyword evidence="10 14" id="KW-1015">Disulfide bond</keyword>
<keyword evidence="5 13" id="KW-0479">Metal-binding</keyword>
<accession>A0A8W8HZT9</accession>
<dbReference type="InterPro" id="IPR008977">
    <property type="entry name" value="PHM/PNGase_F_dom_sf"/>
</dbReference>
<dbReference type="GO" id="GO:0005507">
    <property type="term" value="F:copper ion binding"/>
    <property type="evidence" value="ECO:0007669"/>
    <property type="project" value="InterPro"/>
</dbReference>
<name>A0A8W8HZT9_MAGGI</name>
<dbReference type="PRINTS" id="PR00790">
    <property type="entry name" value="PAMONOXGNASE"/>
</dbReference>
<feature type="disulfide bond" evidence="14">
    <location>
        <begin position="138"/>
        <end position="166"/>
    </location>
</feature>
<feature type="binding site" evidence="13">
    <location>
        <position position="207"/>
    </location>
    <ligand>
        <name>Cu(2+)</name>
        <dbReference type="ChEBI" id="CHEBI:29036"/>
        <label>1</label>
        <note>catalytic</note>
    </ligand>
</feature>
<feature type="binding site" evidence="13">
    <location>
        <position position="278"/>
    </location>
    <ligand>
        <name>Cu(2+)</name>
        <dbReference type="ChEBI" id="CHEBI:29036"/>
        <label>1</label>
        <note>catalytic</note>
    </ligand>
</feature>
<comment type="subcellular location">
    <subcellularLocation>
        <location evidence="1">Secreted</location>
    </subcellularLocation>
</comment>
<evidence type="ECO:0000256" key="3">
    <source>
        <dbReference type="ARBA" id="ARBA00012689"/>
    </source>
</evidence>
<dbReference type="InterPro" id="IPR036939">
    <property type="entry name" value="Cu2_ascorb_mOase_N_sf"/>
</dbReference>
<evidence type="ECO:0000256" key="14">
    <source>
        <dbReference type="PIRSR" id="PIRSR600720-3"/>
    </source>
</evidence>
<feature type="binding site" evidence="13">
    <location>
        <position position="350"/>
    </location>
    <ligand>
        <name>Cu(2+)</name>
        <dbReference type="ChEBI" id="CHEBI:29036"/>
        <label>1</label>
        <note>catalytic</note>
    </ligand>
</feature>
<reference evidence="17" key="1">
    <citation type="submission" date="2022-08" db="UniProtKB">
        <authorList>
            <consortium name="EnsemblMetazoa"/>
        </authorList>
    </citation>
    <scope>IDENTIFICATION</scope>
    <source>
        <strain evidence="17">05x7-T-G4-1.051#20</strain>
    </source>
</reference>
<keyword evidence="4" id="KW-0964">Secreted</keyword>
<dbReference type="GO" id="GO:0006518">
    <property type="term" value="P:peptide metabolic process"/>
    <property type="evidence" value="ECO:0007669"/>
    <property type="project" value="InterPro"/>
</dbReference>
<dbReference type="GO" id="GO:0005576">
    <property type="term" value="C:extracellular region"/>
    <property type="evidence" value="ECO:0007669"/>
    <property type="project" value="UniProtKB-SubCell"/>
</dbReference>
<organism evidence="17 18">
    <name type="scientific">Magallana gigas</name>
    <name type="common">Pacific oyster</name>
    <name type="synonym">Crassostrea gigas</name>
    <dbReference type="NCBI Taxonomy" id="29159"/>
    <lineage>
        <taxon>Eukaryota</taxon>
        <taxon>Metazoa</taxon>
        <taxon>Spiralia</taxon>
        <taxon>Lophotrochozoa</taxon>
        <taxon>Mollusca</taxon>
        <taxon>Bivalvia</taxon>
        <taxon>Autobranchia</taxon>
        <taxon>Pteriomorphia</taxon>
        <taxon>Ostreida</taxon>
        <taxon>Ostreoidea</taxon>
        <taxon>Ostreidae</taxon>
        <taxon>Magallana</taxon>
    </lineage>
</organism>
<evidence type="ECO:0000259" key="15">
    <source>
        <dbReference type="Pfam" id="PF01082"/>
    </source>
</evidence>
<feature type="disulfide bond" evidence="14">
    <location>
        <begin position="330"/>
        <end position="351"/>
    </location>
</feature>
<dbReference type="InterPro" id="IPR014784">
    <property type="entry name" value="Cu2_ascorb_mOase-like_C"/>
</dbReference>
<dbReference type="SUPFAM" id="SSF49742">
    <property type="entry name" value="PHM/PNGase F"/>
    <property type="match status" value="2"/>
</dbReference>
<dbReference type="AlphaFoldDB" id="A0A8W8HZT9"/>
<evidence type="ECO:0000256" key="8">
    <source>
        <dbReference type="ARBA" id="ARBA00023008"/>
    </source>
</evidence>